<comment type="function">
    <text evidence="1">Involved in rRNA processing.</text>
</comment>
<evidence type="ECO:0000256" key="2">
    <source>
        <dbReference type="ARBA" id="ARBA00004604"/>
    </source>
</evidence>
<dbReference type="InterPro" id="IPR050786">
    <property type="entry name" value="EFG1_rRNA-proc"/>
</dbReference>
<dbReference type="PANTHER" id="PTHR33911:SF1">
    <property type="entry name" value="RRNA-PROCESSING PROTEIN EFG1"/>
    <property type="match status" value="1"/>
</dbReference>
<feature type="compositionally biased region" description="Basic and acidic residues" evidence="9">
    <location>
        <begin position="265"/>
        <end position="276"/>
    </location>
</feature>
<evidence type="ECO:0000256" key="5">
    <source>
        <dbReference type="ARBA" id="ARBA00019827"/>
    </source>
</evidence>
<dbReference type="PANTHER" id="PTHR33911">
    <property type="entry name" value="RRNA-PROCESSING PROTEIN EFG1"/>
    <property type="match status" value="1"/>
</dbReference>
<evidence type="ECO:0000256" key="8">
    <source>
        <dbReference type="ARBA" id="ARBA00023242"/>
    </source>
</evidence>
<comment type="similarity">
    <text evidence="3">Belongs to the EFG1 family.</text>
</comment>
<dbReference type="Pfam" id="PF10153">
    <property type="entry name" value="Efg1"/>
    <property type="match status" value="1"/>
</dbReference>
<name>A0ABR1KYU9_9PEZI</name>
<organism evidence="10 11">
    <name type="scientific">Phyllosticta citriasiana</name>
    <dbReference type="NCBI Taxonomy" id="595635"/>
    <lineage>
        <taxon>Eukaryota</taxon>
        <taxon>Fungi</taxon>
        <taxon>Dikarya</taxon>
        <taxon>Ascomycota</taxon>
        <taxon>Pezizomycotina</taxon>
        <taxon>Dothideomycetes</taxon>
        <taxon>Dothideomycetes incertae sedis</taxon>
        <taxon>Botryosphaeriales</taxon>
        <taxon>Phyllostictaceae</taxon>
        <taxon>Phyllosticta</taxon>
    </lineage>
</organism>
<accession>A0ABR1KYU9</accession>
<reference evidence="10 11" key="1">
    <citation type="submission" date="2024-04" db="EMBL/GenBank/DDBJ databases">
        <title>Phyllosticta paracitricarpa is synonymous to the EU quarantine fungus P. citricarpa based on phylogenomic analyses.</title>
        <authorList>
            <consortium name="Lawrence Berkeley National Laboratory"/>
            <person name="Van Ingen-Buijs V.A."/>
            <person name="Van Westerhoven A.C."/>
            <person name="Haridas S."/>
            <person name="Skiadas P."/>
            <person name="Martin F."/>
            <person name="Groenewald J.Z."/>
            <person name="Crous P.W."/>
            <person name="Seidl M.F."/>
        </authorList>
    </citation>
    <scope>NUCLEOTIDE SEQUENCE [LARGE SCALE GENOMIC DNA]</scope>
    <source>
        <strain evidence="10 11">CBS 123371</strain>
    </source>
</reference>
<feature type="compositionally biased region" description="Low complexity" evidence="9">
    <location>
        <begin position="243"/>
        <end position="260"/>
    </location>
</feature>
<proteinExistence type="inferred from homology"/>
<evidence type="ECO:0000256" key="9">
    <source>
        <dbReference type="SAM" id="MobiDB-lite"/>
    </source>
</evidence>
<feature type="compositionally biased region" description="Acidic residues" evidence="9">
    <location>
        <begin position="277"/>
        <end position="290"/>
    </location>
</feature>
<keyword evidence="8" id="KW-0539">Nucleus</keyword>
<evidence type="ECO:0000313" key="11">
    <source>
        <dbReference type="Proteomes" id="UP001363622"/>
    </source>
</evidence>
<keyword evidence="11" id="KW-1185">Reference proteome</keyword>
<comment type="caution">
    <text evidence="10">The sequence shown here is derived from an EMBL/GenBank/DDBJ whole genome shotgun (WGS) entry which is preliminary data.</text>
</comment>
<sequence length="290" mass="32781">MPGIKRARPESDETANMTGNQKRKGDGQTPFHKKQKTGGPGKQHPKYQPKKFSLNPLKDKIRDLRRQLSRVGEEMPANIRVDKERELASKEHELWVAQGERLKQDMIPKYHKIRFFERQKATRFLKKAVRNLNENSDPAALQQLEGQKHIAEVDLNYTLYYPLIRPYKSLYASAAKSKNAEKEQDGATKVGGDTVRVGGDETMWKEVETRTSQGTSALEALRNGLEWREGKDGEKSAPPPPVGSASVTSGSKKTKVPTTKKTSRPAKEDNYRKQEAVEEEDEDSDGGFFE</sequence>
<keyword evidence="7" id="KW-0175">Coiled coil</keyword>
<dbReference type="Proteomes" id="UP001363622">
    <property type="component" value="Unassembled WGS sequence"/>
</dbReference>
<comment type="subcellular location">
    <subcellularLocation>
        <location evidence="2">Nucleus</location>
        <location evidence="2">Nucleolus</location>
    </subcellularLocation>
</comment>
<evidence type="ECO:0000256" key="1">
    <source>
        <dbReference type="ARBA" id="ARBA00002773"/>
    </source>
</evidence>
<keyword evidence="6" id="KW-0698">rRNA processing</keyword>
<evidence type="ECO:0000256" key="7">
    <source>
        <dbReference type="ARBA" id="ARBA00023054"/>
    </source>
</evidence>
<feature type="compositionally biased region" description="Basic and acidic residues" evidence="9">
    <location>
        <begin position="225"/>
        <end position="235"/>
    </location>
</feature>
<dbReference type="InterPro" id="IPR019310">
    <property type="entry name" value="Efg1"/>
</dbReference>
<feature type="region of interest" description="Disordered" evidence="9">
    <location>
        <begin position="178"/>
        <end position="290"/>
    </location>
</feature>
<gene>
    <name evidence="10" type="ORF">IWZ03DRAFT_366168</name>
</gene>
<evidence type="ECO:0000256" key="4">
    <source>
        <dbReference type="ARBA" id="ARBA00018689"/>
    </source>
</evidence>
<evidence type="ECO:0000256" key="3">
    <source>
        <dbReference type="ARBA" id="ARBA00006916"/>
    </source>
</evidence>
<evidence type="ECO:0000256" key="6">
    <source>
        <dbReference type="ARBA" id="ARBA00022552"/>
    </source>
</evidence>
<dbReference type="EMBL" id="JBBPHU010000001">
    <property type="protein sequence ID" value="KAK7524028.1"/>
    <property type="molecule type" value="Genomic_DNA"/>
</dbReference>
<evidence type="ECO:0000313" key="10">
    <source>
        <dbReference type="EMBL" id="KAK7524028.1"/>
    </source>
</evidence>
<protein>
    <recommendedName>
        <fullName evidence="4">rRNA-processing protein EFG1</fullName>
    </recommendedName>
    <alternativeName>
        <fullName evidence="5">rRNA-processing protein efg1</fullName>
    </alternativeName>
</protein>
<feature type="region of interest" description="Disordered" evidence="9">
    <location>
        <begin position="1"/>
        <end position="60"/>
    </location>
</feature>
<feature type="compositionally biased region" description="Basic and acidic residues" evidence="9">
    <location>
        <begin position="198"/>
        <end position="209"/>
    </location>
</feature>